<dbReference type="Gene3D" id="3.20.20.140">
    <property type="entry name" value="Metal-dependent hydrolases"/>
    <property type="match status" value="1"/>
</dbReference>
<evidence type="ECO:0000256" key="3">
    <source>
        <dbReference type="ARBA" id="ARBA00012781"/>
    </source>
</evidence>
<dbReference type="GO" id="GO:0005829">
    <property type="term" value="C:cytosol"/>
    <property type="evidence" value="ECO:0007669"/>
    <property type="project" value="TreeGrafter"/>
</dbReference>
<evidence type="ECO:0000313" key="11">
    <source>
        <dbReference type="EMBL" id="KAK8731842.1"/>
    </source>
</evidence>
<dbReference type="PANTHER" id="PTHR11271">
    <property type="entry name" value="GUANINE DEAMINASE"/>
    <property type="match status" value="1"/>
</dbReference>
<organism evidence="11 12">
    <name type="scientific">Cherax quadricarinatus</name>
    <name type="common">Australian red claw crayfish</name>
    <dbReference type="NCBI Taxonomy" id="27406"/>
    <lineage>
        <taxon>Eukaryota</taxon>
        <taxon>Metazoa</taxon>
        <taxon>Ecdysozoa</taxon>
        <taxon>Arthropoda</taxon>
        <taxon>Crustacea</taxon>
        <taxon>Multicrustacea</taxon>
        <taxon>Malacostraca</taxon>
        <taxon>Eumalacostraca</taxon>
        <taxon>Eucarida</taxon>
        <taxon>Decapoda</taxon>
        <taxon>Pleocyemata</taxon>
        <taxon>Astacidea</taxon>
        <taxon>Parastacoidea</taxon>
        <taxon>Parastacidae</taxon>
        <taxon>Cherax</taxon>
    </lineage>
</organism>
<dbReference type="Pfam" id="PF01979">
    <property type="entry name" value="Amidohydro_1"/>
    <property type="match status" value="1"/>
</dbReference>
<comment type="cofactor">
    <cofactor evidence="9">
        <name>Zn(2+)</name>
        <dbReference type="ChEBI" id="CHEBI:29105"/>
    </cofactor>
    <text evidence="9">Binds 1 zinc ion per subunit.</text>
</comment>
<dbReference type="SUPFAM" id="SSF51556">
    <property type="entry name" value="Metallo-dependent hydrolases"/>
    <property type="match status" value="1"/>
</dbReference>
<keyword evidence="7 9" id="KW-0862">Zinc</keyword>
<keyword evidence="6 9" id="KW-0378">Hydrolase</keyword>
<evidence type="ECO:0000256" key="4">
    <source>
        <dbReference type="ARBA" id="ARBA00014514"/>
    </source>
</evidence>
<dbReference type="PANTHER" id="PTHR11271:SF6">
    <property type="entry name" value="GUANINE DEAMINASE"/>
    <property type="match status" value="1"/>
</dbReference>
<dbReference type="SUPFAM" id="SSF51338">
    <property type="entry name" value="Composite domain of metallo-dependent hydrolases"/>
    <property type="match status" value="2"/>
</dbReference>
<comment type="caution">
    <text evidence="11">The sequence shown here is derived from an EMBL/GenBank/DDBJ whole genome shotgun (WGS) entry which is preliminary data.</text>
</comment>
<comment type="pathway">
    <text evidence="1 9">Purine metabolism; guanine degradation; xanthine from guanine: step 1/1.</text>
</comment>
<dbReference type="GO" id="GO:0008270">
    <property type="term" value="F:zinc ion binding"/>
    <property type="evidence" value="ECO:0007669"/>
    <property type="project" value="UniProtKB-UniRule"/>
</dbReference>
<dbReference type="GO" id="GO:0006147">
    <property type="term" value="P:guanine catabolic process"/>
    <property type="evidence" value="ECO:0007669"/>
    <property type="project" value="UniProtKB-UniRule"/>
</dbReference>
<evidence type="ECO:0000256" key="2">
    <source>
        <dbReference type="ARBA" id="ARBA00006745"/>
    </source>
</evidence>
<protein>
    <recommendedName>
        <fullName evidence="4 9">Guanine deaminase</fullName>
        <shortName evidence="9">Guanase</shortName>
        <ecNumber evidence="3 9">3.5.4.3</ecNumber>
    </recommendedName>
    <alternativeName>
        <fullName evidence="9">Guanine aminohydrolase</fullName>
    </alternativeName>
</protein>
<comment type="similarity">
    <text evidence="2 9">Belongs to the metallo-dependent hydrolases superfamily. ATZ/TRZ family.</text>
</comment>
<accession>A0AAW0WJQ6</accession>
<gene>
    <name evidence="11" type="ORF">OTU49_007293</name>
</gene>
<keyword evidence="12" id="KW-1185">Reference proteome</keyword>
<name>A0AAW0WJQ6_CHEQU</name>
<evidence type="ECO:0000256" key="6">
    <source>
        <dbReference type="ARBA" id="ARBA00022801"/>
    </source>
</evidence>
<comment type="function">
    <text evidence="9">Catalyzes the hydrolytic deamination of guanine, producing xanthine and ammonia.</text>
</comment>
<dbReference type="Proteomes" id="UP001445076">
    <property type="component" value="Unassembled WGS sequence"/>
</dbReference>
<dbReference type="InterPro" id="IPR011059">
    <property type="entry name" value="Metal-dep_hydrolase_composite"/>
</dbReference>
<dbReference type="InterPro" id="IPR051607">
    <property type="entry name" value="Metallo-dep_hydrolases"/>
</dbReference>
<evidence type="ECO:0000313" key="12">
    <source>
        <dbReference type="Proteomes" id="UP001445076"/>
    </source>
</evidence>
<dbReference type="AlphaFoldDB" id="A0AAW0WJQ6"/>
<dbReference type="EMBL" id="JARKIK010000059">
    <property type="protein sequence ID" value="KAK8731842.1"/>
    <property type="molecule type" value="Genomic_DNA"/>
</dbReference>
<dbReference type="NCBIfam" id="TIGR02967">
    <property type="entry name" value="guan_deamin"/>
    <property type="match status" value="1"/>
</dbReference>
<reference evidence="11 12" key="1">
    <citation type="journal article" date="2024" name="BMC Genomics">
        <title>Genome assembly of redclaw crayfish (Cherax quadricarinatus) provides insights into its immune adaptation and hypoxia tolerance.</title>
        <authorList>
            <person name="Liu Z."/>
            <person name="Zheng J."/>
            <person name="Li H."/>
            <person name="Fang K."/>
            <person name="Wang S."/>
            <person name="He J."/>
            <person name="Zhou D."/>
            <person name="Weng S."/>
            <person name="Chi M."/>
            <person name="Gu Z."/>
            <person name="He J."/>
            <person name="Li F."/>
            <person name="Wang M."/>
        </authorList>
    </citation>
    <scope>NUCLEOTIDE SEQUENCE [LARGE SCALE GENOMIC DNA]</scope>
    <source>
        <strain evidence="11">ZL_2023a</strain>
    </source>
</reference>
<dbReference type="EC" id="3.5.4.3" evidence="3 9"/>
<comment type="catalytic activity">
    <reaction evidence="8 9">
        <text>guanine + H2O + H(+) = xanthine + NH4(+)</text>
        <dbReference type="Rhea" id="RHEA:14665"/>
        <dbReference type="ChEBI" id="CHEBI:15377"/>
        <dbReference type="ChEBI" id="CHEBI:15378"/>
        <dbReference type="ChEBI" id="CHEBI:16235"/>
        <dbReference type="ChEBI" id="CHEBI:17712"/>
        <dbReference type="ChEBI" id="CHEBI:28938"/>
        <dbReference type="EC" id="3.5.4.3"/>
    </reaction>
</comment>
<proteinExistence type="inferred from homology"/>
<evidence type="ECO:0000256" key="8">
    <source>
        <dbReference type="ARBA" id="ARBA00051148"/>
    </source>
</evidence>
<feature type="domain" description="Amidohydrolase-related" evidence="10">
    <location>
        <begin position="63"/>
        <end position="432"/>
    </location>
</feature>
<evidence type="ECO:0000256" key="1">
    <source>
        <dbReference type="ARBA" id="ARBA00004984"/>
    </source>
</evidence>
<evidence type="ECO:0000256" key="9">
    <source>
        <dbReference type="RuleBase" id="RU366009"/>
    </source>
</evidence>
<evidence type="ECO:0000256" key="7">
    <source>
        <dbReference type="ARBA" id="ARBA00022833"/>
    </source>
</evidence>
<dbReference type="InterPro" id="IPR006680">
    <property type="entry name" value="Amidohydro-rel"/>
</dbReference>
<keyword evidence="5 9" id="KW-0479">Metal-binding</keyword>
<dbReference type="Gene3D" id="2.30.40.10">
    <property type="entry name" value="Urease, subunit C, domain 1"/>
    <property type="match status" value="1"/>
</dbReference>
<dbReference type="InterPro" id="IPR032466">
    <property type="entry name" value="Metal_Hydrolase"/>
</dbReference>
<dbReference type="GO" id="GO:0008892">
    <property type="term" value="F:guanine deaminase activity"/>
    <property type="evidence" value="ECO:0007669"/>
    <property type="project" value="UniProtKB-UniRule"/>
</dbReference>
<evidence type="ECO:0000256" key="5">
    <source>
        <dbReference type="ARBA" id="ARBA00022723"/>
    </source>
</evidence>
<evidence type="ECO:0000259" key="10">
    <source>
        <dbReference type="Pfam" id="PF01979"/>
    </source>
</evidence>
<dbReference type="InterPro" id="IPR014311">
    <property type="entry name" value="Guanine_deaminase"/>
</dbReference>
<dbReference type="FunFam" id="3.20.20.140:FF:000022">
    <property type="entry name" value="Guanine deaminase"/>
    <property type="match status" value="1"/>
</dbReference>
<sequence>MKVFVGTIVHSTWEEPMNILQNTALGVHDSEIVFIEAAQRLEDLKTKYSFIDSDITYLTSSQFMMPGMVDTHIHASQFPNNGIKLDLSLLDWLNTYTFPTEAMFSDVKVAQCVYPKVVRLLKNGTTTAAYYATLHLEASKVLAQVVHDRGQRALIGKVNMMVNCPEYYRESSITESVSETEDFIFFIKKLQTPLIKPVITPRFAVACSLDQMKQLGQLAKKHDCHIQTHLCETQAEVTWIQELFPWSKSYTDVYDTAGLLGAKTIMAHCVWIEEQELKRLKECNTGVAHCPNSNISIRSGHCDVRQLICRGIKVGLATDCSGGYSSSMLDSLRRALDVSKSLSIQRQNYQFLTLPEVFRLATLGGAQVVNMEDRIGNFEIGKEFDSLLIDFEVPRSPLDIFDKDTLEDKIHKFLYNGDDRNIVQVYVAGRCVINNKNCT</sequence>